<dbReference type="CDD" id="cd16345">
    <property type="entry name" value="LMWP_ArsC"/>
    <property type="match status" value="1"/>
</dbReference>
<dbReference type="Pfam" id="PF12840">
    <property type="entry name" value="HTH_20"/>
    <property type="match status" value="1"/>
</dbReference>
<dbReference type="InterPro" id="IPR023485">
    <property type="entry name" value="Ptyr_pPase"/>
</dbReference>
<dbReference type="InterPro" id="IPR001845">
    <property type="entry name" value="HTH_ArsR_DNA-bd_dom"/>
</dbReference>
<dbReference type="PANTHER" id="PTHR43428">
    <property type="entry name" value="ARSENATE REDUCTASE"/>
    <property type="match status" value="1"/>
</dbReference>
<dbReference type="AlphaFoldDB" id="A0A6A4RF94"/>
<evidence type="ECO:0000313" key="3">
    <source>
        <dbReference type="EMBL" id="KAE9628593.1"/>
    </source>
</evidence>
<sequence>MEQALINRLSTLSHPQRMGVFRLLIRRYPDQLSAGEISSILGHKPSTASVYLAALKQSGIISQRRNGTHLYYTANLQTARDIVSDLFHDCCQGRPDLCPPSFFERVEGPVSDQKLNVLFVCTGNSARSIFAETLLRDIAGERFNVYSAGTAEKSKLNPHAVEVLNSKGHDVSPLRSKNISEFQLETAPKMDFVFTVCDQAANEDCPTWPGQPISGHWGMPDPVKAKGTLAEQRLAFQQTYGALHNRISAFVALPFDKLNKASLQNQIDEIGLKLSDQEY</sequence>
<dbReference type="SMART" id="SM00226">
    <property type="entry name" value="LMWPc"/>
    <property type="match status" value="1"/>
</dbReference>
<protein>
    <submittedName>
        <fullName evidence="3">Helix-turn-helix domain-containing protein</fullName>
    </submittedName>
</protein>
<comment type="caution">
    <text evidence="3">The sequence shown here is derived from an EMBL/GenBank/DDBJ whole genome shotgun (WGS) entry which is preliminary data.</text>
</comment>
<organism evidence="3 4">
    <name type="scientific">Parasedimentitalea maritima</name>
    <dbReference type="NCBI Taxonomy" id="2578117"/>
    <lineage>
        <taxon>Bacteria</taxon>
        <taxon>Pseudomonadati</taxon>
        <taxon>Pseudomonadota</taxon>
        <taxon>Alphaproteobacteria</taxon>
        <taxon>Rhodobacterales</taxon>
        <taxon>Paracoccaceae</taxon>
        <taxon>Parasedimentitalea</taxon>
    </lineage>
</organism>
<gene>
    <name evidence="3" type="ORF">GP644_15555</name>
</gene>
<dbReference type="SUPFAM" id="SSF52788">
    <property type="entry name" value="Phosphotyrosine protein phosphatases I"/>
    <property type="match status" value="1"/>
</dbReference>
<dbReference type="RefSeq" id="WP_158980318.1">
    <property type="nucleotide sequence ID" value="NZ_WSFO01000009.1"/>
</dbReference>
<dbReference type="Pfam" id="PF01451">
    <property type="entry name" value="LMWPc"/>
    <property type="match status" value="1"/>
</dbReference>
<dbReference type="GO" id="GO:0003700">
    <property type="term" value="F:DNA-binding transcription factor activity"/>
    <property type="evidence" value="ECO:0007669"/>
    <property type="project" value="InterPro"/>
</dbReference>
<reference evidence="3 4" key="1">
    <citation type="submission" date="2019-12" db="EMBL/GenBank/DDBJ databases">
        <authorList>
            <person name="Zhang Y.-J."/>
        </authorList>
    </citation>
    <scope>NUCLEOTIDE SEQUENCE [LARGE SCALE GENOMIC DNA]</scope>
    <source>
        <strain evidence="3 4">H18S-6</strain>
    </source>
</reference>
<dbReference type="InterPro" id="IPR036388">
    <property type="entry name" value="WH-like_DNA-bd_sf"/>
</dbReference>
<keyword evidence="1" id="KW-0059">Arsenical resistance</keyword>
<dbReference type="SUPFAM" id="SSF46785">
    <property type="entry name" value="Winged helix' DNA-binding domain"/>
    <property type="match status" value="1"/>
</dbReference>
<name>A0A6A4RF94_9RHOB</name>
<dbReference type="Gene3D" id="1.10.10.10">
    <property type="entry name" value="Winged helix-like DNA-binding domain superfamily/Winged helix DNA-binding domain"/>
    <property type="match status" value="1"/>
</dbReference>
<dbReference type="InterPro" id="IPR036196">
    <property type="entry name" value="Ptyr_pPase_sf"/>
</dbReference>
<dbReference type="SMART" id="SM00418">
    <property type="entry name" value="HTH_ARSR"/>
    <property type="match status" value="1"/>
</dbReference>
<evidence type="ECO:0000259" key="2">
    <source>
        <dbReference type="PROSITE" id="PS50987"/>
    </source>
</evidence>
<dbReference type="PROSITE" id="PS50987">
    <property type="entry name" value="HTH_ARSR_2"/>
    <property type="match status" value="1"/>
</dbReference>
<dbReference type="InterPro" id="IPR036390">
    <property type="entry name" value="WH_DNA-bd_sf"/>
</dbReference>
<evidence type="ECO:0000313" key="4">
    <source>
        <dbReference type="Proteomes" id="UP000441586"/>
    </source>
</evidence>
<dbReference type="PRINTS" id="PR00778">
    <property type="entry name" value="HTHARSR"/>
</dbReference>
<dbReference type="PANTHER" id="PTHR43428:SF1">
    <property type="entry name" value="ARSENATE REDUCTASE"/>
    <property type="match status" value="1"/>
</dbReference>
<dbReference type="InterPro" id="IPR011991">
    <property type="entry name" value="ArsR-like_HTH"/>
</dbReference>
<proteinExistence type="predicted"/>
<dbReference type="GO" id="GO:0046685">
    <property type="term" value="P:response to arsenic-containing substance"/>
    <property type="evidence" value="ECO:0007669"/>
    <property type="project" value="UniProtKB-KW"/>
</dbReference>
<dbReference type="CDD" id="cd00090">
    <property type="entry name" value="HTH_ARSR"/>
    <property type="match status" value="1"/>
</dbReference>
<dbReference type="EMBL" id="WSFO01000009">
    <property type="protein sequence ID" value="KAE9628593.1"/>
    <property type="molecule type" value="Genomic_DNA"/>
</dbReference>
<dbReference type="Gene3D" id="3.40.50.2300">
    <property type="match status" value="1"/>
</dbReference>
<evidence type="ECO:0000256" key="1">
    <source>
        <dbReference type="ARBA" id="ARBA00022849"/>
    </source>
</evidence>
<accession>A0A6A4RF94</accession>
<dbReference type="Proteomes" id="UP000441586">
    <property type="component" value="Unassembled WGS sequence"/>
</dbReference>
<feature type="domain" description="HTH arsR-type" evidence="2">
    <location>
        <begin position="1"/>
        <end position="94"/>
    </location>
</feature>